<evidence type="ECO:0000256" key="1">
    <source>
        <dbReference type="SAM" id="MobiDB-lite"/>
    </source>
</evidence>
<dbReference type="EMBL" id="ML179839">
    <property type="protein sequence ID" value="THU81116.1"/>
    <property type="molecule type" value="Genomic_DNA"/>
</dbReference>
<gene>
    <name evidence="2" type="ORF">K435DRAFT_809349</name>
</gene>
<feature type="region of interest" description="Disordered" evidence="1">
    <location>
        <begin position="73"/>
        <end position="115"/>
    </location>
</feature>
<evidence type="ECO:0000313" key="2">
    <source>
        <dbReference type="EMBL" id="THU81116.1"/>
    </source>
</evidence>
<reference evidence="2 3" key="1">
    <citation type="journal article" date="2019" name="Nat. Ecol. Evol.">
        <title>Megaphylogeny resolves global patterns of mushroom evolution.</title>
        <authorList>
            <person name="Varga T."/>
            <person name="Krizsan K."/>
            <person name="Foldi C."/>
            <person name="Dima B."/>
            <person name="Sanchez-Garcia M."/>
            <person name="Sanchez-Ramirez S."/>
            <person name="Szollosi G.J."/>
            <person name="Szarkandi J.G."/>
            <person name="Papp V."/>
            <person name="Albert L."/>
            <person name="Andreopoulos W."/>
            <person name="Angelini C."/>
            <person name="Antonin V."/>
            <person name="Barry K.W."/>
            <person name="Bougher N.L."/>
            <person name="Buchanan P."/>
            <person name="Buyck B."/>
            <person name="Bense V."/>
            <person name="Catcheside P."/>
            <person name="Chovatia M."/>
            <person name="Cooper J."/>
            <person name="Damon W."/>
            <person name="Desjardin D."/>
            <person name="Finy P."/>
            <person name="Geml J."/>
            <person name="Haridas S."/>
            <person name="Hughes K."/>
            <person name="Justo A."/>
            <person name="Karasinski D."/>
            <person name="Kautmanova I."/>
            <person name="Kiss B."/>
            <person name="Kocsube S."/>
            <person name="Kotiranta H."/>
            <person name="LaButti K.M."/>
            <person name="Lechner B.E."/>
            <person name="Liimatainen K."/>
            <person name="Lipzen A."/>
            <person name="Lukacs Z."/>
            <person name="Mihaltcheva S."/>
            <person name="Morgado L.N."/>
            <person name="Niskanen T."/>
            <person name="Noordeloos M.E."/>
            <person name="Ohm R.A."/>
            <person name="Ortiz-Santana B."/>
            <person name="Ovrebo C."/>
            <person name="Racz N."/>
            <person name="Riley R."/>
            <person name="Savchenko A."/>
            <person name="Shiryaev A."/>
            <person name="Soop K."/>
            <person name="Spirin V."/>
            <person name="Szebenyi C."/>
            <person name="Tomsovsky M."/>
            <person name="Tulloss R.E."/>
            <person name="Uehling J."/>
            <person name="Grigoriev I.V."/>
            <person name="Vagvolgyi C."/>
            <person name="Papp T."/>
            <person name="Martin F.M."/>
            <person name="Miettinen O."/>
            <person name="Hibbett D.S."/>
            <person name="Nagy L.G."/>
        </authorList>
    </citation>
    <scope>NUCLEOTIDE SEQUENCE [LARGE SCALE GENOMIC DNA]</scope>
    <source>
        <strain evidence="2 3">CBS 962.96</strain>
    </source>
</reference>
<keyword evidence="3" id="KW-1185">Reference proteome</keyword>
<dbReference type="Proteomes" id="UP000297245">
    <property type="component" value="Unassembled WGS sequence"/>
</dbReference>
<feature type="compositionally biased region" description="Basic and acidic residues" evidence="1">
    <location>
        <begin position="80"/>
        <end position="90"/>
    </location>
</feature>
<evidence type="ECO:0000313" key="3">
    <source>
        <dbReference type="Proteomes" id="UP000297245"/>
    </source>
</evidence>
<proteinExistence type="predicted"/>
<dbReference type="AlphaFoldDB" id="A0A4S8KYK4"/>
<protein>
    <submittedName>
        <fullName evidence="2">Uncharacterized protein</fullName>
    </submittedName>
</protein>
<feature type="compositionally biased region" description="Acidic residues" evidence="1">
    <location>
        <begin position="91"/>
        <end position="100"/>
    </location>
</feature>
<organism evidence="2 3">
    <name type="scientific">Dendrothele bispora (strain CBS 962.96)</name>
    <dbReference type="NCBI Taxonomy" id="1314807"/>
    <lineage>
        <taxon>Eukaryota</taxon>
        <taxon>Fungi</taxon>
        <taxon>Dikarya</taxon>
        <taxon>Basidiomycota</taxon>
        <taxon>Agaricomycotina</taxon>
        <taxon>Agaricomycetes</taxon>
        <taxon>Agaricomycetidae</taxon>
        <taxon>Agaricales</taxon>
        <taxon>Agaricales incertae sedis</taxon>
        <taxon>Dendrothele</taxon>
    </lineage>
</organism>
<sequence length="115" mass="13231">MVEMFEEDGREVRTKLNVTSHRDLRSQVKFGNLDPKCSDKPKFRPDSFSNDPIGVHEHAFFEEEFEFVFVGEGNEEEEGESVREEVKSGGEEEGEEEEVEGAWRGLPDGEYISRD</sequence>
<accession>A0A4S8KYK4</accession>
<name>A0A4S8KYK4_DENBC</name>